<dbReference type="Proteomes" id="UP000681162">
    <property type="component" value="Unassembled WGS sequence"/>
</dbReference>
<protein>
    <recommendedName>
        <fullName evidence="3">Thioredoxin family protein</fullName>
    </recommendedName>
</protein>
<dbReference type="RefSeq" id="WP_212939835.1">
    <property type="nucleotide sequence ID" value="NZ_BORR01000008.1"/>
</dbReference>
<evidence type="ECO:0000313" key="1">
    <source>
        <dbReference type="EMBL" id="GIO37571.1"/>
    </source>
</evidence>
<gene>
    <name evidence="1" type="ORF">J41TS12_24320</name>
</gene>
<organism evidence="1 2">
    <name type="scientific">Paenibacillus antibioticophila</name>
    <dbReference type="NCBI Taxonomy" id="1274374"/>
    <lineage>
        <taxon>Bacteria</taxon>
        <taxon>Bacillati</taxon>
        <taxon>Bacillota</taxon>
        <taxon>Bacilli</taxon>
        <taxon>Bacillales</taxon>
        <taxon>Paenibacillaceae</taxon>
        <taxon>Paenibacillus</taxon>
    </lineage>
</organism>
<evidence type="ECO:0008006" key="3">
    <source>
        <dbReference type="Google" id="ProtNLM"/>
    </source>
</evidence>
<reference evidence="1 2" key="1">
    <citation type="submission" date="2021-03" db="EMBL/GenBank/DDBJ databases">
        <title>Antimicrobial resistance genes in bacteria isolated from Japanese honey, and their potential for conferring macrolide and lincosamide resistance in the American foulbrood pathogen Paenibacillus larvae.</title>
        <authorList>
            <person name="Okamoto M."/>
            <person name="Kumagai M."/>
            <person name="Kanamori H."/>
            <person name="Takamatsu D."/>
        </authorList>
    </citation>
    <scope>NUCLEOTIDE SEQUENCE [LARGE SCALE GENOMIC DNA]</scope>
    <source>
        <strain evidence="1 2">J41TS12</strain>
    </source>
</reference>
<comment type="caution">
    <text evidence="1">The sequence shown here is derived from an EMBL/GenBank/DDBJ whole genome shotgun (WGS) entry which is preliminary data.</text>
</comment>
<keyword evidence="2" id="KW-1185">Reference proteome</keyword>
<dbReference type="Pfam" id="PF14595">
    <property type="entry name" value="Thioredoxin_9"/>
    <property type="match status" value="1"/>
</dbReference>
<dbReference type="Gene3D" id="3.40.30.10">
    <property type="entry name" value="Glutaredoxin"/>
    <property type="match status" value="1"/>
</dbReference>
<name>A0A920CEY6_9BACL</name>
<dbReference type="AlphaFoldDB" id="A0A920CEY6"/>
<proteinExistence type="predicted"/>
<sequence length="189" mass="21177">MSVNVAYKFGAGITPLQFMEGMQKNKEAFQANYDKFAWQSEEDRAFFEGLQGKSNLRVLILAADWCGDVVRSVPVVFQALEASGLTAEVFILEQHQDLMEHFLTNGGRSVPIIIFADDRGQVLGQWGPRPEHVQALMIEFKRQNPDREAPDYEEKIGEIRKAMAARYEEGAGVNGSVVTELRKLISGLI</sequence>
<dbReference type="SUPFAM" id="SSF52833">
    <property type="entry name" value="Thioredoxin-like"/>
    <property type="match status" value="1"/>
</dbReference>
<dbReference type="EMBL" id="BORR01000008">
    <property type="protein sequence ID" value="GIO37571.1"/>
    <property type="molecule type" value="Genomic_DNA"/>
</dbReference>
<accession>A0A920CEY6</accession>
<dbReference type="InterPro" id="IPR036249">
    <property type="entry name" value="Thioredoxin-like_sf"/>
</dbReference>
<evidence type="ECO:0000313" key="2">
    <source>
        <dbReference type="Proteomes" id="UP000681162"/>
    </source>
</evidence>